<feature type="domain" description="M23ase beta-sheet core" evidence="2">
    <location>
        <begin position="197"/>
        <end position="291"/>
    </location>
</feature>
<reference evidence="3 4" key="1">
    <citation type="submission" date="2021-07" db="EMBL/GenBank/DDBJ databases">
        <title>complete genome sequencing of Tessaracoccus sp.J1M15.</title>
        <authorList>
            <person name="Bae J.-W."/>
            <person name="Kim D.-y."/>
        </authorList>
    </citation>
    <scope>NUCLEOTIDE SEQUENCE [LARGE SCALE GENOMIC DNA]</scope>
    <source>
        <strain evidence="3 4">J1M15</strain>
    </source>
</reference>
<evidence type="ECO:0000256" key="1">
    <source>
        <dbReference type="SAM" id="SignalP"/>
    </source>
</evidence>
<dbReference type="InterPro" id="IPR050570">
    <property type="entry name" value="Cell_wall_metabolism_enzyme"/>
</dbReference>
<dbReference type="RefSeq" id="WP_219080357.1">
    <property type="nucleotide sequence ID" value="NZ_CP079216.1"/>
</dbReference>
<keyword evidence="4" id="KW-1185">Reference proteome</keyword>
<dbReference type="Pfam" id="PF01551">
    <property type="entry name" value="Peptidase_M23"/>
    <property type="match status" value="2"/>
</dbReference>
<dbReference type="PANTHER" id="PTHR21666:SF289">
    <property type="entry name" value="L-ALA--D-GLU ENDOPEPTIDASE"/>
    <property type="match status" value="1"/>
</dbReference>
<protein>
    <submittedName>
        <fullName evidence="3">Peptidoglycan DD-metalloendopeptidase family protein</fullName>
    </submittedName>
</protein>
<accession>A0ABX8SEZ1</accession>
<evidence type="ECO:0000259" key="2">
    <source>
        <dbReference type="Pfam" id="PF01551"/>
    </source>
</evidence>
<dbReference type="Proteomes" id="UP000824504">
    <property type="component" value="Chromosome"/>
</dbReference>
<feature type="chain" id="PRO_5047427931" evidence="1">
    <location>
        <begin position="24"/>
        <end position="294"/>
    </location>
</feature>
<dbReference type="InterPro" id="IPR016047">
    <property type="entry name" value="M23ase_b-sheet_dom"/>
</dbReference>
<keyword evidence="1" id="KW-0732">Signal</keyword>
<evidence type="ECO:0000313" key="4">
    <source>
        <dbReference type="Proteomes" id="UP000824504"/>
    </source>
</evidence>
<proteinExistence type="predicted"/>
<sequence>MRRLLLLLVTVLALLSGPRPAQAEGLRLTRPVDGEVLRAFDDVGRYAAGHRGVDLAGEVGQSVTAGAAGTVSFAGTVAGTATVSVDHGNGWRTTYQPVRAAVSAGTVVAAGEVIGTLLAGHCPRACLHWGLTDGADYADPLGYLDAPVVALLPLGASPPTPRTIGPARSSPGGLPVQGRITSRFGMRVHPITGVTSLHDGSDIAADCGTAVVTPWAGTVTRTLWNPAYGWRVFVDHGTALVTAYNHLPGIEVQVGQRLGTGERLGSVGTTGLSTGCHLHWMAWRDGQLIDPLTL</sequence>
<dbReference type="EMBL" id="CP079216">
    <property type="protein sequence ID" value="QXT61941.1"/>
    <property type="molecule type" value="Genomic_DNA"/>
</dbReference>
<dbReference type="PANTHER" id="PTHR21666">
    <property type="entry name" value="PEPTIDASE-RELATED"/>
    <property type="match status" value="1"/>
</dbReference>
<dbReference type="CDD" id="cd12797">
    <property type="entry name" value="M23_peptidase"/>
    <property type="match status" value="2"/>
</dbReference>
<organism evidence="3 4">
    <name type="scientific">Tessaracoccus palaemonis</name>
    <dbReference type="NCBI Taxonomy" id="2829499"/>
    <lineage>
        <taxon>Bacteria</taxon>
        <taxon>Bacillati</taxon>
        <taxon>Actinomycetota</taxon>
        <taxon>Actinomycetes</taxon>
        <taxon>Propionibacteriales</taxon>
        <taxon>Propionibacteriaceae</taxon>
        <taxon>Tessaracoccus</taxon>
    </lineage>
</organism>
<evidence type="ECO:0000313" key="3">
    <source>
        <dbReference type="EMBL" id="QXT61941.1"/>
    </source>
</evidence>
<feature type="signal peptide" evidence="1">
    <location>
        <begin position="1"/>
        <end position="23"/>
    </location>
</feature>
<gene>
    <name evidence="3" type="ORF">KDB89_09080</name>
</gene>
<feature type="domain" description="M23ase beta-sheet core" evidence="2">
    <location>
        <begin position="49"/>
        <end position="140"/>
    </location>
</feature>
<name>A0ABX8SEZ1_9ACTN</name>